<evidence type="ECO:0000256" key="7">
    <source>
        <dbReference type="ARBA" id="ARBA00022824"/>
    </source>
</evidence>
<dbReference type="PANTHER" id="PTHR13205:SF15">
    <property type="entry name" value="DOLICHOL KINASE"/>
    <property type="match status" value="1"/>
</dbReference>
<keyword evidence="6" id="KW-0418">Kinase</keyword>
<dbReference type="Proteomes" id="UP000009138">
    <property type="component" value="Unassembled WGS sequence"/>
</dbReference>
<protein>
    <recommendedName>
        <fullName evidence="3">dolichol kinase</fullName>
        <ecNumber evidence="3">2.7.1.108</ecNumber>
    </recommendedName>
</protein>
<dbReference type="EMBL" id="CH476742">
    <property type="protein sequence ID" value="EIE88553.1"/>
    <property type="molecule type" value="Genomic_DNA"/>
</dbReference>
<dbReference type="STRING" id="246409.I1CJC3"/>
<evidence type="ECO:0000313" key="11">
    <source>
        <dbReference type="Proteomes" id="UP000009138"/>
    </source>
</evidence>
<proteinExistence type="inferred from homology"/>
<organism evidence="10 11">
    <name type="scientific">Rhizopus delemar (strain RA 99-880 / ATCC MYA-4621 / FGSC 9543 / NRRL 43880)</name>
    <name type="common">Mucormycosis agent</name>
    <name type="synonym">Rhizopus arrhizus var. delemar</name>
    <dbReference type="NCBI Taxonomy" id="246409"/>
    <lineage>
        <taxon>Eukaryota</taxon>
        <taxon>Fungi</taxon>
        <taxon>Fungi incertae sedis</taxon>
        <taxon>Mucoromycota</taxon>
        <taxon>Mucoromycotina</taxon>
        <taxon>Mucoromycetes</taxon>
        <taxon>Mucorales</taxon>
        <taxon>Mucorineae</taxon>
        <taxon>Rhizopodaceae</taxon>
        <taxon>Rhizopus</taxon>
    </lineage>
</organism>
<evidence type="ECO:0000256" key="2">
    <source>
        <dbReference type="ARBA" id="ARBA00010794"/>
    </source>
</evidence>
<evidence type="ECO:0000256" key="1">
    <source>
        <dbReference type="ARBA" id="ARBA00004477"/>
    </source>
</evidence>
<dbReference type="RefSeq" id="XP_067523949.1">
    <property type="nucleotide sequence ID" value="XM_067667848.1"/>
</dbReference>
<keyword evidence="5" id="KW-0812">Transmembrane</keyword>
<evidence type="ECO:0000313" key="10">
    <source>
        <dbReference type="EMBL" id="EIE88553.1"/>
    </source>
</evidence>
<comment type="subcellular location">
    <subcellularLocation>
        <location evidence="1">Endoplasmic reticulum membrane</location>
        <topology evidence="1">Multi-pass membrane protein</topology>
    </subcellularLocation>
</comment>
<evidence type="ECO:0000256" key="5">
    <source>
        <dbReference type="ARBA" id="ARBA00022692"/>
    </source>
</evidence>
<evidence type="ECO:0000256" key="6">
    <source>
        <dbReference type="ARBA" id="ARBA00022777"/>
    </source>
</evidence>
<dbReference type="eggNOG" id="KOG2468">
    <property type="taxonomic scope" value="Eukaryota"/>
</dbReference>
<sequence length="70" mass="8240">MSAFIYLEYLRYFAVWPWGKNLHIFLTEFIDNRDLGPIILSHMYLLLGCASPIWIGRHLSLERNWVVTAG</sequence>
<dbReference type="OrthoDB" id="377083at2759"/>
<evidence type="ECO:0000256" key="9">
    <source>
        <dbReference type="ARBA" id="ARBA00023136"/>
    </source>
</evidence>
<dbReference type="GO" id="GO:0005789">
    <property type="term" value="C:endoplasmic reticulum membrane"/>
    <property type="evidence" value="ECO:0007669"/>
    <property type="project" value="UniProtKB-SubCell"/>
</dbReference>
<accession>I1CJC3</accession>
<keyword evidence="8" id="KW-1133">Transmembrane helix</keyword>
<dbReference type="AlphaFoldDB" id="I1CJC3"/>
<reference evidence="10 11" key="1">
    <citation type="journal article" date="2009" name="PLoS Genet.">
        <title>Genomic analysis of the basal lineage fungus Rhizopus oryzae reveals a whole-genome duplication.</title>
        <authorList>
            <person name="Ma L.-J."/>
            <person name="Ibrahim A.S."/>
            <person name="Skory C."/>
            <person name="Grabherr M.G."/>
            <person name="Burger G."/>
            <person name="Butler M."/>
            <person name="Elias M."/>
            <person name="Idnurm A."/>
            <person name="Lang B.F."/>
            <person name="Sone T."/>
            <person name="Abe A."/>
            <person name="Calvo S.E."/>
            <person name="Corrochano L.M."/>
            <person name="Engels R."/>
            <person name="Fu J."/>
            <person name="Hansberg W."/>
            <person name="Kim J.-M."/>
            <person name="Kodira C.D."/>
            <person name="Koehrsen M.J."/>
            <person name="Liu B."/>
            <person name="Miranda-Saavedra D."/>
            <person name="O'Leary S."/>
            <person name="Ortiz-Castellanos L."/>
            <person name="Poulter R."/>
            <person name="Rodriguez-Romero J."/>
            <person name="Ruiz-Herrera J."/>
            <person name="Shen Y.-Q."/>
            <person name="Zeng Q."/>
            <person name="Galagan J."/>
            <person name="Birren B.W."/>
            <person name="Cuomo C.A."/>
            <person name="Wickes B.L."/>
        </authorList>
    </citation>
    <scope>NUCLEOTIDE SEQUENCE [LARGE SCALE GENOMIC DNA]</scope>
    <source>
        <strain evidence="11">RA 99-880 / ATCC MYA-4621 / FGSC 9543 / NRRL 43880</strain>
    </source>
</reference>
<dbReference type="PANTHER" id="PTHR13205">
    <property type="entry name" value="TRANSMEMBRANE PROTEIN 15-RELATED"/>
    <property type="match status" value="1"/>
</dbReference>
<keyword evidence="9" id="KW-0472">Membrane</keyword>
<dbReference type="GO" id="GO:0004168">
    <property type="term" value="F:dolichol kinase activity"/>
    <property type="evidence" value="ECO:0007669"/>
    <property type="project" value="UniProtKB-EC"/>
</dbReference>
<evidence type="ECO:0000256" key="4">
    <source>
        <dbReference type="ARBA" id="ARBA00022679"/>
    </source>
</evidence>
<dbReference type="InParanoid" id="I1CJC3"/>
<dbReference type="VEuPathDB" id="FungiDB:RO3G_13264"/>
<gene>
    <name evidence="10" type="ORF">RO3G_13264</name>
</gene>
<dbReference type="EC" id="2.7.1.108" evidence="3"/>
<evidence type="ECO:0000256" key="8">
    <source>
        <dbReference type="ARBA" id="ARBA00022989"/>
    </source>
</evidence>
<keyword evidence="4" id="KW-0808">Transferase</keyword>
<name>I1CJC3_RHIO9</name>
<dbReference type="GO" id="GO:0043048">
    <property type="term" value="P:dolichyl monophosphate biosynthetic process"/>
    <property type="evidence" value="ECO:0007669"/>
    <property type="project" value="TreeGrafter"/>
</dbReference>
<keyword evidence="7" id="KW-0256">Endoplasmic reticulum</keyword>
<evidence type="ECO:0000256" key="3">
    <source>
        <dbReference type="ARBA" id="ARBA00012132"/>
    </source>
</evidence>
<keyword evidence="11" id="KW-1185">Reference proteome</keyword>
<dbReference type="GeneID" id="93620229"/>
<dbReference type="InterPro" id="IPR032974">
    <property type="entry name" value="Polypren_kinase"/>
</dbReference>
<comment type="similarity">
    <text evidence="2">Belongs to the polyprenol kinase family.</text>
</comment>